<dbReference type="Proteomes" id="UP001652741">
    <property type="component" value="Chromosome ssa05"/>
</dbReference>
<evidence type="ECO:0000313" key="5">
    <source>
        <dbReference type="RefSeq" id="XP_014054905.1"/>
    </source>
</evidence>
<keyword evidence="1" id="KW-0732">Signal</keyword>
<dbReference type="OrthoDB" id="69221at2759"/>
<proteinExistence type="predicted"/>
<dbReference type="PANTHER" id="PTHR21472">
    <property type="entry name" value="ENDONUCLEASE DOMAIN-CONTAINING 1 PROTEIN ENDOD1"/>
    <property type="match status" value="1"/>
</dbReference>
<gene>
    <name evidence="5" type="primary">LOC106604607</name>
</gene>
<reference evidence="5" key="1">
    <citation type="submission" date="2025-08" db="UniProtKB">
        <authorList>
            <consortium name="RefSeq"/>
        </authorList>
    </citation>
    <scope>IDENTIFICATION</scope>
</reference>
<dbReference type="GO" id="GO:0003676">
    <property type="term" value="F:nucleic acid binding"/>
    <property type="evidence" value="ECO:0007669"/>
    <property type="project" value="InterPro"/>
</dbReference>
<dbReference type="Bgee" id="ENSSSAG00000054926">
    <property type="expression patterns" value="Expressed in semen and 4 other cell types or tissues"/>
</dbReference>
<evidence type="ECO:0000259" key="3">
    <source>
        <dbReference type="SMART" id="SM00892"/>
    </source>
</evidence>
<sequence>MPVSCREALLMLLASLGGQVWGEVGDFTPCLRFFYMETPPKGMGGEGYQPICQRYRNQYHFASLYQRQRRATLYSAYILTPGGGKRPRNKWMYEPQLAFSGASPEMHSFPRRGPVDQNVVESQAVLQDYINSSYTKGHLNPSLHHQNPEDRRATFTLTNVVPQRAASNSGPWAQLEAEVRARMGNYCIGPAYVVTGALSYLSERWMANRVAVPEYMWSAYCCPSYNSSLPASQRPYFPSYAAVGRNDPLSGGEIVPVDPQAKASVRGYDVRRMPLDTVETILQQRLGVHISLFHNQCLWAGVVVR</sequence>
<dbReference type="OMA" id="CPNFFYN"/>
<evidence type="ECO:0000256" key="1">
    <source>
        <dbReference type="SAM" id="SignalP"/>
    </source>
</evidence>
<evidence type="ECO:0000259" key="2">
    <source>
        <dbReference type="SMART" id="SM00477"/>
    </source>
</evidence>
<keyword evidence="5" id="KW-0255">Endonuclease</keyword>
<dbReference type="KEGG" id="sasa:106604607"/>
<dbReference type="GO" id="GO:0016787">
    <property type="term" value="F:hydrolase activity"/>
    <property type="evidence" value="ECO:0007669"/>
    <property type="project" value="InterPro"/>
</dbReference>
<accession>A0A1S3RRF6</accession>
<dbReference type="InterPro" id="IPR044925">
    <property type="entry name" value="His-Me_finger_sf"/>
</dbReference>
<dbReference type="GeneID" id="106604607"/>
<keyword evidence="5" id="KW-0540">Nuclease</keyword>
<feature type="domain" description="ENPP1-3/EXOG-like endonuclease/phosphodiesterase" evidence="2">
    <location>
        <begin position="58"/>
        <end position="293"/>
    </location>
</feature>
<dbReference type="GO" id="GO:0046872">
    <property type="term" value="F:metal ion binding"/>
    <property type="evidence" value="ECO:0007669"/>
    <property type="project" value="InterPro"/>
</dbReference>
<dbReference type="InterPro" id="IPR001604">
    <property type="entry name" value="Endo_G_ENPP1-like_dom"/>
</dbReference>
<organism evidence="4 5">
    <name type="scientific">Salmo salar</name>
    <name type="common">Atlantic salmon</name>
    <dbReference type="NCBI Taxonomy" id="8030"/>
    <lineage>
        <taxon>Eukaryota</taxon>
        <taxon>Metazoa</taxon>
        <taxon>Chordata</taxon>
        <taxon>Craniata</taxon>
        <taxon>Vertebrata</taxon>
        <taxon>Euteleostomi</taxon>
        <taxon>Actinopterygii</taxon>
        <taxon>Neopterygii</taxon>
        <taxon>Teleostei</taxon>
        <taxon>Protacanthopterygii</taxon>
        <taxon>Salmoniformes</taxon>
        <taxon>Salmonidae</taxon>
        <taxon>Salmoninae</taxon>
        <taxon>Salmo</taxon>
    </lineage>
</organism>
<dbReference type="SUPFAM" id="SSF54060">
    <property type="entry name" value="His-Me finger endonucleases"/>
    <property type="match status" value="1"/>
</dbReference>
<feature type="domain" description="DNA/RNA non-specific endonuclease/pyrophosphatase/phosphodiesterase" evidence="3">
    <location>
        <begin position="57"/>
        <end position="277"/>
    </location>
</feature>
<dbReference type="Gene3D" id="3.40.570.10">
    <property type="entry name" value="Extracellular Endonuclease, subunit A"/>
    <property type="match status" value="1"/>
</dbReference>
<keyword evidence="5" id="KW-0378">Hydrolase</keyword>
<dbReference type="AlphaFoldDB" id="A0A1S3RRF6"/>
<evidence type="ECO:0000313" key="4">
    <source>
        <dbReference type="Proteomes" id="UP001652741"/>
    </source>
</evidence>
<dbReference type="Pfam" id="PF01223">
    <property type="entry name" value="Endonuclease_NS"/>
    <property type="match status" value="1"/>
</dbReference>
<dbReference type="InterPro" id="IPR039015">
    <property type="entry name" value="ENDOD1"/>
</dbReference>
<feature type="chain" id="PRO_5010197272" evidence="1">
    <location>
        <begin position="23"/>
        <end position="305"/>
    </location>
</feature>
<dbReference type="InterPro" id="IPR020821">
    <property type="entry name" value="ENPP1-3/EXOG-like_nuc-like"/>
</dbReference>
<dbReference type="PANTHER" id="PTHR21472:SF18">
    <property type="entry name" value="ENDONUCLEASE DOMAIN-CONTAINING 1 PROTEIN"/>
    <property type="match status" value="1"/>
</dbReference>
<dbReference type="SMART" id="SM00477">
    <property type="entry name" value="NUC"/>
    <property type="match status" value="1"/>
</dbReference>
<protein>
    <submittedName>
        <fullName evidence="5">Endonuclease domain-containing 1 protein</fullName>
    </submittedName>
</protein>
<dbReference type="InterPro" id="IPR044929">
    <property type="entry name" value="DNA/RNA_non-sp_Endonuclease_sf"/>
</dbReference>
<dbReference type="RefSeq" id="XP_014054905.1">
    <property type="nucleotide sequence ID" value="XM_014199430.2"/>
</dbReference>
<dbReference type="PaxDb" id="8030-ENSSSAP00000058315"/>
<dbReference type="STRING" id="8030.ENSSSAP00000058315"/>
<dbReference type="SMART" id="SM00892">
    <property type="entry name" value="Endonuclease_NS"/>
    <property type="match status" value="1"/>
</dbReference>
<keyword evidence="4" id="KW-1185">Reference proteome</keyword>
<name>A0A1S3RRF6_SALSA</name>
<feature type="signal peptide" evidence="1">
    <location>
        <begin position="1"/>
        <end position="22"/>
    </location>
</feature>